<keyword evidence="3 5" id="KW-1133">Transmembrane helix</keyword>
<feature type="transmembrane region" description="Helical" evidence="5">
    <location>
        <begin position="145"/>
        <end position="166"/>
    </location>
</feature>
<dbReference type="Proteomes" id="UP001566132">
    <property type="component" value="Unassembled WGS sequence"/>
</dbReference>
<keyword evidence="2 5" id="KW-0812">Transmembrane</keyword>
<evidence type="ECO:0000313" key="7">
    <source>
        <dbReference type="Proteomes" id="UP001566132"/>
    </source>
</evidence>
<dbReference type="AlphaFoldDB" id="A0ABD1F9M7"/>
<feature type="transmembrane region" description="Helical" evidence="5">
    <location>
        <begin position="234"/>
        <end position="253"/>
    </location>
</feature>
<dbReference type="PANTHER" id="PTHR23291">
    <property type="entry name" value="BAX INHIBITOR-RELATED"/>
    <property type="match status" value="1"/>
</dbReference>
<feature type="transmembrane region" description="Helical" evidence="5">
    <location>
        <begin position="114"/>
        <end position="133"/>
    </location>
</feature>
<dbReference type="EMBL" id="JBDJPC010000002">
    <property type="protein sequence ID" value="KAL1514281.1"/>
    <property type="molecule type" value="Genomic_DNA"/>
</dbReference>
<name>A0ABD1F9M7_HYPHA</name>
<protein>
    <recommendedName>
        <fullName evidence="8">Growth hormone-inducible transmembrane protein</fullName>
    </recommendedName>
</protein>
<feature type="transmembrane region" description="Helical" evidence="5">
    <location>
        <begin position="259"/>
        <end position="279"/>
    </location>
</feature>
<feature type="transmembrane region" description="Helical" evidence="5">
    <location>
        <begin position="204"/>
        <end position="222"/>
    </location>
</feature>
<evidence type="ECO:0000256" key="1">
    <source>
        <dbReference type="ARBA" id="ARBA00004141"/>
    </source>
</evidence>
<accession>A0ABD1F9M7</accession>
<evidence type="ECO:0000256" key="5">
    <source>
        <dbReference type="RuleBase" id="RU004379"/>
    </source>
</evidence>
<dbReference type="Pfam" id="PF01027">
    <property type="entry name" value="Bax1-I"/>
    <property type="match status" value="1"/>
</dbReference>
<comment type="similarity">
    <text evidence="5">Belongs to the BI1 family.</text>
</comment>
<reference evidence="6 7" key="1">
    <citation type="submission" date="2024-05" db="EMBL/GenBank/DDBJ databases">
        <title>Genetic variation in Jamaican populations of the coffee berry borer (Hypothenemus hampei).</title>
        <authorList>
            <person name="Errbii M."/>
            <person name="Myrie A."/>
        </authorList>
    </citation>
    <scope>NUCLEOTIDE SEQUENCE [LARGE SCALE GENOMIC DNA]</scope>
    <source>
        <strain evidence="6">JA-Hopewell-2020-01-JO</strain>
        <tissue evidence="6">Whole body</tissue>
    </source>
</reference>
<organism evidence="6 7">
    <name type="scientific">Hypothenemus hampei</name>
    <name type="common">Coffee berry borer</name>
    <dbReference type="NCBI Taxonomy" id="57062"/>
    <lineage>
        <taxon>Eukaryota</taxon>
        <taxon>Metazoa</taxon>
        <taxon>Ecdysozoa</taxon>
        <taxon>Arthropoda</taxon>
        <taxon>Hexapoda</taxon>
        <taxon>Insecta</taxon>
        <taxon>Pterygota</taxon>
        <taxon>Neoptera</taxon>
        <taxon>Endopterygota</taxon>
        <taxon>Coleoptera</taxon>
        <taxon>Polyphaga</taxon>
        <taxon>Cucujiformia</taxon>
        <taxon>Curculionidae</taxon>
        <taxon>Scolytinae</taxon>
        <taxon>Hypothenemus</taxon>
    </lineage>
</organism>
<evidence type="ECO:0000256" key="4">
    <source>
        <dbReference type="ARBA" id="ARBA00023136"/>
    </source>
</evidence>
<evidence type="ECO:0008006" key="8">
    <source>
        <dbReference type="Google" id="ProtNLM"/>
    </source>
</evidence>
<keyword evidence="4 5" id="KW-0472">Membrane</keyword>
<comment type="subcellular location">
    <subcellularLocation>
        <location evidence="1">Membrane</location>
        <topology evidence="1">Multi-pass membrane protein</topology>
    </subcellularLocation>
</comment>
<evidence type="ECO:0000256" key="3">
    <source>
        <dbReference type="ARBA" id="ARBA00022989"/>
    </source>
</evidence>
<comment type="caution">
    <text evidence="6">The sequence shown here is derived from an EMBL/GenBank/DDBJ whole genome shotgun (WGS) entry which is preliminary data.</text>
</comment>
<sequence>MASILASRFCTASALRFGSSIKQIPTQTVIRTYTNEGRDAMARAAKRQATLKERVMAPAGPTAFNIGRGAVAGGSLLGIGALCYYGLSSATGASALEQSHLWPQYVRDRIKSTYFYFGSSIVITAASAAAAFRSPAILNLVTRNGFLGMAASLAAIIGTGMLAQGIEYKPGFGAKQAAWLLHAGVMGAMIAPLCFLGGPILIRAAWYTAGVVGGLSTIAVCAPSEQFLYMGGPLAMGLGVVFCSSIGTMFLPPTTVLGSGLYAVSLYGGLLLFSAFLLYDTQRILKQAELYPANPEYQGIRPYDPINSAISIYLDTLNIFIRIATMLAMGGQNKRK</sequence>
<gene>
    <name evidence="6" type="ORF">ABEB36_003562</name>
</gene>
<proteinExistence type="inferred from homology"/>
<feature type="transmembrane region" description="Helical" evidence="5">
    <location>
        <begin position="178"/>
        <end position="198"/>
    </location>
</feature>
<evidence type="ECO:0000313" key="6">
    <source>
        <dbReference type="EMBL" id="KAL1514281.1"/>
    </source>
</evidence>
<dbReference type="InterPro" id="IPR035871">
    <property type="entry name" value="GHITM"/>
</dbReference>
<dbReference type="CDD" id="cd10431">
    <property type="entry name" value="GHITM"/>
    <property type="match status" value="1"/>
</dbReference>
<dbReference type="PANTHER" id="PTHR23291:SF112">
    <property type="entry name" value="GROWTH HORMONE-INDUCIBLE TRANSMEMBRANE PROTEIN"/>
    <property type="match status" value="1"/>
</dbReference>
<dbReference type="GO" id="GO:0016020">
    <property type="term" value="C:membrane"/>
    <property type="evidence" value="ECO:0007669"/>
    <property type="project" value="UniProtKB-SubCell"/>
</dbReference>
<dbReference type="InterPro" id="IPR006214">
    <property type="entry name" value="Bax_inhibitor_1-related"/>
</dbReference>
<evidence type="ECO:0000256" key="2">
    <source>
        <dbReference type="ARBA" id="ARBA00022692"/>
    </source>
</evidence>
<keyword evidence="7" id="KW-1185">Reference proteome</keyword>